<proteinExistence type="inferred from homology"/>
<dbReference type="AlphaFoldDB" id="A0A2T4JZ06"/>
<keyword evidence="5 12" id="KW-0545">Nucleotide biosynthesis</keyword>
<dbReference type="FunFam" id="3.40.50.300:FF:000225">
    <property type="entry name" value="Thymidylate kinase"/>
    <property type="match status" value="1"/>
</dbReference>
<keyword evidence="4 12" id="KW-0808">Transferase</keyword>
<accession>A0A2T4JZ06</accession>
<dbReference type="EMBL" id="PZKG01000009">
    <property type="protein sequence ID" value="PTE23152.1"/>
    <property type="molecule type" value="Genomic_DNA"/>
</dbReference>
<gene>
    <name evidence="12 14" type="primary">tmk</name>
    <name evidence="14" type="ORF">C5F48_03510</name>
</gene>
<evidence type="ECO:0000256" key="10">
    <source>
        <dbReference type="ARBA" id="ARBA00048743"/>
    </source>
</evidence>
<sequence>MRLRPALIAVEGIDGSGKSGVVRHLAAHLRSLGADVLATREPGGTPEGESLRALVLAGKDETWEPASELLLMTAARVQHVRRVIEPALARGQIVVTDRFVGSTLAYQGKGRGLSTGFILDLHRQAVGDLWPDLTLILDLDVATGLGRSRHRLSTDAIDEGRFEGLDLGFHQSIRSAFRDQALEAPARHALIDASGTPEEVQAAALAAVLGRLSA</sequence>
<dbReference type="InterPro" id="IPR039430">
    <property type="entry name" value="Thymidylate_kin-like_dom"/>
</dbReference>
<dbReference type="Gene3D" id="3.40.50.300">
    <property type="entry name" value="P-loop containing nucleotide triphosphate hydrolases"/>
    <property type="match status" value="1"/>
</dbReference>
<dbReference type="Pfam" id="PF02223">
    <property type="entry name" value="Thymidylate_kin"/>
    <property type="match status" value="1"/>
</dbReference>
<dbReference type="HAMAP" id="MF_00165">
    <property type="entry name" value="Thymidylate_kinase"/>
    <property type="match status" value="1"/>
</dbReference>
<dbReference type="GO" id="GO:0006227">
    <property type="term" value="P:dUDP biosynthetic process"/>
    <property type="evidence" value="ECO:0007669"/>
    <property type="project" value="TreeGrafter"/>
</dbReference>
<evidence type="ECO:0000256" key="11">
    <source>
        <dbReference type="ARBA" id="ARBA00057735"/>
    </source>
</evidence>
<protein>
    <recommendedName>
        <fullName evidence="3 12">Thymidylate kinase</fullName>
        <ecNumber evidence="2 12">2.7.4.9</ecNumber>
    </recommendedName>
    <alternativeName>
        <fullName evidence="9 12">dTMP kinase</fullName>
    </alternativeName>
</protein>
<feature type="binding site" evidence="12">
    <location>
        <begin position="12"/>
        <end position="19"/>
    </location>
    <ligand>
        <name>ATP</name>
        <dbReference type="ChEBI" id="CHEBI:30616"/>
    </ligand>
</feature>
<dbReference type="Proteomes" id="UP000241010">
    <property type="component" value="Unassembled WGS sequence"/>
</dbReference>
<comment type="caution">
    <text evidence="14">The sequence shown here is derived from an EMBL/GenBank/DDBJ whole genome shotgun (WGS) entry which is preliminary data.</text>
</comment>
<dbReference type="CDD" id="cd01672">
    <property type="entry name" value="TMPK"/>
    <property type="match status" value="1"/>
</dbReference>
<dbReference type="EC" id="2.7.4.9" evidence="2 12"/>
<dbReference type="OrthoDB" id="9774907at2"/>
<evidence type="ECO:0000256" key="6">
    <source>
        <dbReference type="ARBA" id="ARBA00022741"/>
    </source>
</evidence>
<keyword evidence="6 12" id="KW-0547">Nucleotide-binding</keyword>
<dbReference type="InterPro" id="IPR027417">
    <property type="entry name" value="P-loop_NTPase"/>
</dbReference>
<name>A0A2T4JZ06_9RHOB</name>
<evidence type="ECO:0000313" key="14">
    <source>
        <dbReference type="EMBL" id="PTE23152.1"/>
    </source>
</evidence>
<dbReference type="InterPro" id="IPR018095">
    <property type="entry name" value="Thymidylate_kin_CS"/>
</dbReference>
<dbReference type="SUPFAM" id="SSF52540">
    <property type="entry name" value="P-loop containing nucleoside triphosphate hydrolases"/>
    <property type="match status" value="1"/>
</dbReference>
<feature type="domain" description="Thymidylate kinase-like" evidence="13">
    <location>
        <begin position="10"/>
        <end position="202"/>
    </location>
</feature>
<dbReference type="GO" id="GO:0006233">
    <property type="term" value="P:dTDP biosynthetic process"/>
    <property type="evidence" value="ECO:0007669"/>
    <property type="project" value="InterPro"/>
</dbReference>
<evidence type="ECO:0000256" key="9">
    <source>
        <dbReference type="ARBA" id="ARBA00029962"/>
    </source>
</evidence>
<dbReference type="RefSeq" id="WP_107662522.1">
    <property type="nucleotide sequence ID" value="NZ_PZKG01000009.1"/>
</dbReference>
<evidence type="ECO:0000259" key="13">
    <source>
        <dbReference type="Pfam" id="PF02223"/>
    </source>
</evidence>
<comment type="catalytic activity">
    <reaction evidence="10 12">
        <text>dTMP + ATP = dTDP + ADP</text>
        <dbReference type="Rhea" id="RHEA:13517"/>
        <dbReference type="ChEBI" id="CHEBI:30616"/>
        <dbReference type="ChEBI" id="CHEBI:58369"/>
        <dbReference type="ChEBI" id="CHEBI:63528"/>
        <dbReference type="ChEBI" id="CHEBI:456216"/>
        <dbReference type="EC" id="2.7.4.9"/>
    </reaction>
</comment>
<evidence type="ECO:0000256" key="8">
    <source>
        <dbReference type="ARBA" id="ARBA00022840"/>
    </source>
</evidence>
<dbReference type="GO" id="GO:0006235">
    <property type="term" value="P:dTTP biosynthetic process"/>
    <property type="evidence" value="ECO:0007669"/>
    <property type="project" value="UniProtKB-UniRule"/>
</dbReference>
<dbReference type="PANTHER" id="PTHR10344:SF4">
    <property type="entry name" value="UMP-CMP KINASE 2, MITOCHONDRIAL"/>
    <property type="match status" value="1"/>
</dbReference>
<evidence type="ECO:0000256" key="4">
    <source>
        <dbReference type="ARBA" id="ARBA00022679"/>
    </source>
</evidence>
<evidence type="ECO:0000256" key="1">
    <source>
        <dbReference type="ARBA" id="ARBA00009776"/>
    </source>
</evidence>
<comment type="function">
    <text evidence="11 12">Phosphorylation of dTMP to form dTDP in both de novo and salvage pathways of dTTP synthesis.</text>
</comment>
<evidence type="ECO:0000256" key="3">
    <source>
        <dbReference type="ARBA" id="ARBA00017144"/>
    </source>
</evidence>
<dbReference type="GO" id="GO:0005829">
    <property type="term" value="C:cytosol"/>
    <property type="evidence" value="ECO:0007669"/>
    <property type="project" value="TreeGrafter"/>
</dbReference>
<dbReference type="GO" id="GO:0005524">
    <property type="term" value="F:ATP binding"/>
    <property type="evidence" value="ECO:0007669"/>
    <property type="project" value="UniProtKB-UniRule"/>
</dbReference>
<evidence type="ECO:0000256" key="5">
    <source>
        <dbReference type="ARBA" id="ARBA00022727"/>
    </source>
</evidence>
<reference evidence="14 15" key="1">
    <citation type="submission" date="2018-03" db="EMBL/GenBank/DDBJ databases">
        <title>Cereibacter changlensis.</title>
        <authorList>
            <person name="Meyer T.E."/>
            <person name="Miller S."/>
            <person name="Lodha T."/>
            <person name="Gandham S."/>
            <person name="Chintalapati S."/>
            <person name="Chintalapati V.R."/>
        </authorList>
    </citation>
    <scope>NUCLEOTIDE SEQUENCE [LARGE SCALE GENOMIC DNA]</scope>
    <source>
        <strain evidence="14 15">JA139</strain>
    </source>
</reference>
<evidence type="ECO:0000313" key="15">
    <source>
        <dbReference type="Proteomes" id="UP000241010"/>
    </source>
</evidence>
<comment type="similarity">
    <text evidence="1 12">Belongs to the thymidylate kinase family.</text>
</comment>
<dbReference type="NCBIfam" id="TIGR00041">
    <property type="entry name" value="DTMP_kinase"/>
    <property type="match status" value="1"/>
</dbReference>
<dbReference type="InterPro" id="IPR018094">
    <property type="entry name" value="Thymidylate_kinase"/>
</dbReference>
<dbReference type="PROSITE" id="PS01331">
    <property type="entry name" value="THYMIDYLATE_KINASE"/>
    <property type="match status" value="1"/>
</dbReference>
<evidence type="ECO:0000256" key="12">
    <source>
        <dbReference type="HAMAP-Rule" id="MF_00165"/>
    </source>
</evidence>
<keyword evidence="8 12" id="KW-0067">ATP-binding</keyword>
<keyword evidence="7 12" id="KW-0418">Kinase</keyword>
<dbReference type="PANTHER" id="PTHR10344">
    <property type="entry name" value="THYMIDYLATE KINASE"/>
    <property type="match status" value="1"/>
</dbReference>
<organism evidence="14 15">
    <name type="scientific">Cereibacter changlensis JA139</name>
    <dbReference type="NCBI Taxonomy" id="1188249"/>
    <lineage>
        <taxon>Bacteria</taxon>
        <taxon>Pseudomonadati</taxon>
        <taxon>Pseudomonadota</taxon>
        <taxon>Alphaproteobacteria</taxon>
        <taxon>Rhodobacterales</taxon>
        <taxon>Paracoccaceae</taxon>
        <taxon>Cereibacter</taxon>
    </lineage>
</organism>
<keyword evidence="15" id="KW-1185">Reference proteome</keyword>
<evidence type="ECO:0000256" key="2">
    <source>
        <dbReference type="ARBA" id="ARBA00012980"/>
    </source>
</evidence>
<dbReference type="GO" id="GO:0004798">
    <property type="term" value="F:dTMP kinase activity"/>
    <property type="evidence" value="ECO:0007669"/>
    <property type="project" value="UniProtKB-UniRule"/>
</dbReference>
<evidence type="ECO:0000256" key="7">
    <source>
        <dbReference type="ARBA" id="ARBA00022777"/>
    </source>
</evidence>